<keyword evidence="5 7" id="KW-0687">Ribonucleoprotein</keyword>
<dbReference type="AlphaFoldDB" id="A0A2M8LEE6"/>
<evidence type="ECO:0000259" key="9">
    <source>
        <dbReference type="SMART" id="SM00363"/>
    </source>
</evidence>
<dbReference type="InterPro" id="IPR002942">
    <property type="entry name" value="S4_RNA-bd"/>
</dbReference>
<dbReference type="SUPFAM" id="SSF55174">
    <property type="entry name" value="Alpha-L RNA-binding motif"/>
    <property type="match status" value="1"/>
</dbReference>
<dbReference type="GO" id="GO:0003735">
    <property type="term" value="F:structural constituent of ribosome"/>
    <property type="evidence" value="ECO:0007669"/>
    <property type="project" value="InterPro"/>
</dbReference>
<proteinExistence type="inferred from homology"/>
<dbReference type="PANTHER" id="PTHR11831:SF4">
    <property type="entry name" value="SMALL RIBOSOMAL SUBUNIT PROTEIN US4M"/>
    <property type="match status" value="1"/>
</dbReference>
<evidence type="ECO:0000256" key="3">
    <source>
        <dbReference type="ARBA" id="ARBA00022884"/>
    </source>
</evidence>
<dbReference type="HAMAP" id="MF_01306_B">
    <property type="entry name" value="Ribosomal_uS4_B"/>
    <property type="match status" value="1"/>
</dbReference>
<comment type="caution">
    <text evidence="11">The sequence shown here is derived from an EMBL/GenBank/DDBJ whole genome shotgun (WGS) entry which is preliminary data.</text>
</comment>
<evidence type="ECO:0000256" key="4">
    <source>
        <dbReference type="ARBA" id="ARBA00022980"/>
    </source>
</evidence>
<evidence type="ECO:0000256" key="5">
    <source>
        <dbReference type="ARBA" id="ARBA00023274"/>
    </source>
</evidence>
<evidence type="ECO:0000256" key="2">
    <source>
        <dbReference type="ARBA" id="ARBA00022730"/>
    </source>
</evidence>
<name>A0A2M8LEE6_9BACT</name>
<keyword evidence="2 7" id="KW-0699">rRNA-binding</keyword>
<comment type="function">
    <text evidence="7">With S5 and S12 plays an important role in translational accuracy.</text>
</comment>
<evidence type="ECO:0000313" key="12">
    <source>
        <dbReference type="Proteomes" id="UP000231152"/>
    </source>
</evidence>
<gene>
    <name evidence="7" type="primary">rpsD</name>
    <name evidence="11" type="ORF">COV04_02585</name>
</gene>
<dbReference type="NCBIfam" id="TIGR01017">
    <property type="entry name" value="rpsD_bact"/>
    <property type="match status" value="1"/>
</dbReference>
<accession>A0A2M8LEE6</accession>
<evidence type="ECO:0000256" key="7">
    <source>
        <dbReference type="HAMAP-Rule" id="MF_01306"/>
    </source>
</evidence>
<dbReference type="CDD" id="cd00165">
    <property type="entry name" value="S4"/>
    <property type="match status" value="1"/>
</dbReference>
<dbReference type="InterPro" id="IPR005709">
    <property type="entry name" value="Ribosomal_uS4_bac-type"/>
</dbReference>
<dbReference type="GO" id="GO:0042274">
    <property type="term" value="P:ribosomal small subunit biogenesis"/>
    <property type="evidence" value="ECO:0007669"/>
    <property type="project" value="TreeGrafter"/>
</dbReference>
<dbReference type="InterPro" id="IPR018079">
    <property type="entry name" value="Ribosomal_uS4_CS"/>
</dbReference>
<dbReference type="Pfam" id="PF00163">
    <property type="entry name" value="Ribosomal_S4"/>
    <property type="match status" value="1"/>
</dbReference>
<dbReference type="EMBL" id="PFET01000009">
    <property type="protein sequence ID" value="PJE75807.1"/>
    <property type="molecule type" value="Genomic_DNA"/>
</dbReference>
<dbReference type="InterPro" id="IPR001912">
    <property type="entry name" value="Ribosomal_uS4_N"/>
</dbReference>
<feature type="domain" description="RNA-binding S4" evidence="9">
    <location>
        <begin position="93"/>
        <end position="151"/>
    </location>
</feature>
<comment type="subunit">
    <text evidence="7">Part of the 30S ribosomal subunit. Contacts protein S5. The interaction surface between S4 and S5 is involved in control of translational fidelity.</text>
</comment>
<dbReference type="SMART" id="SM01390">
    <property type="entry name" value="Ribosomal_S4"/>
    <property type="match status" value="1"/>
</dbReference>
<dbReference type="GO" id="GO:0015935">
    <property type="term" value="C:small ribosomal subunit"/>
    <property type="evidence" value="ECO:0007669"/>
    <property type="project" value="InterPro"/>
</dbReference>
<dbReference type="NCBIfam" id="NF003717">
    <property type="entry name" value="PRK05327.1"/>
    <property type="match status" value="1"/>
</dbReference>
<protein>
    <recommendedName>
        <fullName evidence="6 7">Small ribosomal subunit protein uS4</fullName>
    </recommendedName>
</protein>
<dbReference type="PANTHER" id="PTHR11831">
    <property type="entry name" value="30S 40S RIBOSOMAL PROTEIN"/>
    <property type="match status" value="1"/>
</dbReference>
<evidence type="ECO:0000256" key="1">
    <source>
        <dbReference type="ARBA" id="ARBA00007465"/>
    </source>
</evidence>
<dbReference type="GO" id="GO:0019843">
    <property type="term" value="F:rRNA binding"/>
    <property type="evidence" value="ECO:0007669"/>
    <property type="project" value="UniProtKB-UniRule"/>
</dbReference>
<feature type="domain" description="Small ribosomal subunit protein uS4 N-terminal" evidence="10">
    <location>
        <begin position="3"/>
        <end position="92"/>
    </location>
</feature>
<sequence length="203" mass="22849">MGKLLGPKHRMCRRVGERVCTSDKCPAVKRQQPPGVHGTKGYRRLTEFGTQMREKQKTKYLYGVMEKQFSGYYEKAASKSGNTAEFFLQLLERRLDNVIFRMGFARTRAQARQLVGHGFVLINGKRVTIPSYQVRAGEVITLKPSVKGSALWKSISAGRQGTTATSWLSVDEKALEGKVTGFPAHDDFPPNINMTLVVEFYSR</sequence>
<dbReference type="SMART" id="SM00363">
    <property type="entry name" value="S4"/>
    <property type="match status" value="1"/>
</dbReference>
<evidence type="ECO:0000256" key="6">
    <source>
        <dbReference type="ARBA" id="ARBA00035254"/>
    </source>
</evidence>
<dbReference type="Pfam" id="PF01479">
    <property type="entry name" value="S4"/>
    <property type="match status" value="1"/>
</dbReference>
<dbReference type="GO" id="GO:0006412">
    <property type="term" value="P:translation"/>
    <property type="evidence" value="ECO:0007669"/>
    <property type="project" value="UniProtKB-UniRule"/>
</dbReference>
<keyword evidence="3 7" id="KW-0694">RNA-binding</keyword>
<dbReference type="FunFam" id="3.10.290.10:FF:000001">
    <property type="entry name" value="30S ribosomal protein S4"/>
    <property type="match status" value="1"/>
</dbReference>
<dbReference type="Proteomes" id="UP000231152">
    <property type="component" value="Unassembled WGS sequence"/>
</dbReference>
<organism evidence="11 12">
    <name type="scientific">Candidatus Uhrbacteria bacterium CG10_big_fil_rev_8_21_14_0_10_48_11</name>
    <dbReference type="NCBI Taxonomy" id="1975037"/>
    <lineage>
        <taxon>Bacteria</taxon>
        <taxon>Candidatus Uhriibacteriota</taxon>
    </lineage>
</organism>
<keyword evidence="4 7" id="KW-0689">Ribosomal protein</keyword>
<dbReference type="Gene3D" id="1.10.1050.10">
    <property type="entry name" value="Ribosomal Protein S4 Delta 41, Chain A, domain 1"/>
    <property type="match status" value="1"/>
</dbReference>
<dbReference type="PROSITE" id="PS00632">
    <property type="entry name" value="RIBOSOMAL_S4"/>
    <property type="match status" value="1"/>
</dbReference>
<reference evidence="11 12" key="1">
    <citation type="submission" date="2017-09" db="EMBL/GenBank/DDBJ databases">
        <title>Depth-based differentiation of microbial function through sediment-hosted aquifers and enrichment of novel symbionts in the deep terrestrial subsurface.</title>
        <authorList>
            <person name="Probst A.J."/>
            <person name="Ladd B."/>
            <person name="Jarett J.K."/>
            <person name="Geller-Mcgrath D.E."/>
            <person name="Sieber C.M."/>
            <person name="Emerson J.B."/>
            <person name="Anantharaman K."/>
            <person name="Thomas B.C."/>
            <person name="Malmstrom R."/>
            <person name="Stieglmeier M."/>
            <person name="Klingl A."/>
            <person name="Woyke T."/>
            <person name="Ryan C.M."/>
            <person name="Banfield J.F."/>
        </authorList>
    </citation>
    <scope>NUCLEOTIDE SEQUENCE [LARGE SCALE GENOMIC DNA]</scope>
    <source>
        <strain evidence="11">CG10_big_fil_rev_8_21_14_0_10_48_11</strain>
    </source>
</reference>
<dbReference type="PROSITE" id="PS50889">
    <property type="entry name" value="S4"/>
    <property type="match status" value="1"/>
</dbReference>
<evidence type="ECO:0000313" key="11">
    <source>
        <dbReference type="EMBL" id="PJE75807.1"/>
    </source>
</evidence>
<dbReference type="InterPro" id="IPR022801">
    <property type="entry name" value="Ribosomal_uS4"/>
</dbReference>
<evidence type="ECO:0000256" key="8">
    <source>
        <dbReference type="RuleBase" id="RU003699"/>
    </source>
</evidence>
<comment type="similarity">
    <text evidence="1 7 8">Belongs to the universal ribosomal protein uS4 family.</text>
</comment>
<dbReference type="Gene3D" id="3.10.290.10">
    <property type="entry name" value="RNA-binding S4 domain"/>
    <property type="match status" value="1"/>
</dbReference>
<dbReference type="InterPro" id="IPR036986">
    <property type="entry name" value="S4_RNA-bd_sf"/>
</dbReference>
<evidence type="ECO:0000259" key="10">
    <source>
        <dbReference type="SMART" id="SM01390"/>
    </source>
</evidence>
<comment type="function">
    <text evidence="7">One of the primary rRNA binding proteins, it binds directly to 16S rRNA where it nucleates assembly of the body of the 30S subunit.</text>
</comment>